<reference evidence="4" key="1">
    <citation type="submission" date="2024-06" db="EMBL/GenBank/DDBJ databases">
        <authorList>
            <person name="Ryan C."/>
        </authorList>
    </citation>
    <scope>NUCLEOTIDE SEQUENCE [LARGE SCALE GENOMIC DNA]</scope>
</reference>
<dbReference type="InterPro" id="IPR005174">
    <property type="entry name" value="KIB1-4_b-propeller"/>
</dbReference>
<dbReference type="EMBL" id="OZ075117">
    <property type="protein sequence ID" value="CAL5083625.1"/>
    <property type="molecule type" value="Genomic_DNA"/>
</dbReference>
<feature type="compositionally biased region" description="Basic residues" evidence="1">
    <location>
        <begin position="23"/>
        <end position="33"/>
    </location>
</feature>
<sequence length="438" mass="48852">MLAAVAAKPPPSALTATPSWAAKRARGARRRRRVPSPSRRCWADLTYGVAGAIAEHALANDVSDYMSFRAVCRGWRRGTDDDAALRPPHHRCLDDRRFHPHQWIMLREAAPPGPGRHRRRFLNVATGQCVHTELPELDGHRLLGATTEGLLVMLDESTFAARVLNPVTRQVAELPSLDPLLPPETRTKISKYGLAYGFKVTGFGLAGGDSAVALCVYDPTMVIVARPGDERWTLVDDERWFYSALSFSGRFYCVNNESVMALGTTANNKQPPRLVVAAKVNFPVWLKSRDSLRLVENDGRLLLIRRQLSTRGQSTYCWIREYKDIHAVDLAAKETVAVTGLSGRAVFLGKTRALSVSPLVFPSIRADTVYPAATMWEKMEMGVGSYGVLDGSIERCKVRMIRKMYEDDEMDGGWARPCGIDDYLSWYVSRKCNAIEEI</sequence>
<reference evidence="3 4" key="2">
    <citation type="submission" date="2024-10" db="EMBL/GenBank/DDBJ databases">
        <authorList>
            <person name="Ryan C."/>
        </authorList>
    </citation>
    <scope>NUCLEOTIDE SEQUENCE [LARGE SCALE GENOMIC DNA]</scope>
</reference>
<feature type="region of interest" description="Disordered" evidence="1">
    <location>
        <begin position="1"/>
        <end position="33"/>
    </location>
</feature>
<organism evidence="3 4">
    <name type="scientific">Urochloa decumbens</name>
    <dbReference type="NCBI Taxonomy" id="240449"/>
    <lineage>
        <taxon>Eukaryota</taxon>
        <taxon>Viridiplantae</taxon>
        <taxon>Streptophyta</taxon>
        <taxon>Embryophyta</taxon>
        <taxon>Tracheophyta</taxon>
        <taxon>Spermatophyta</taxon>
        <taxon>Magnoliopsida</taxon>
        <taxon>Liliopsida</taxon>
        <taxon>Poales</taxon>
        <taxon>Poaceae</taxon>
        <taxon>PACMAD clade</taxon>
        <taxon>Panicoideae</taxon>
        <taxon>Panicodae</taxon>
        <taxon>Paniceae</taxon>
        <taxon>Melinidinae</taxon>
        <taxon>Urochloa</taxon>
    </lineage>
</organism>
<name>A0ABC9FXR3_9POAL</name>
<dbReference type="AlphaFoldDB" id="A0ABC9FXR3"/>
<accession>A0ABC9FXR3</accession>
<evidence type="ECO:0000313" key="3">
    <source>
        <dbReference type="EMBL" id="CAL5083625.1"/>
    </source>
</evidence>
<gene>
    <name evidence="3" type="ORF">URODEC1_LOCUS110047</name>
</gene>
<dbReference type="Pfam" id="PF03478">
    <property type="entry name" value="Beta-prop_KIB1-4"/>
    <property type="match status" value="1"/>
</dbReference>
<evidence type="ECO:0000313" key="4">
    <source>
        <dbReference type="Proteomes" id="UP001497457"/>
    </source>
</evidence>
<dbReference type="PANTHER" id="PTHR33165">
    <property type="entry name" value="F-BOX DOMAIN CONTAINING PROTEIN-LIKE-RELATED"/>
    <property type="match status" value="1"/>
</dbReference>
<evidence type="ECO:0000256" key="1">
    <source>
        <dbReference type="SAM" id="MobiDB-lite"/>
    </source>
</evidence>
<protein>
    <recommendedName>
        <fullName evidence="2">KIB1-4 beta-propeller domain-containing protein</fullName>
    </recommendedName>
</protein>
<evidence type="ECO:0000259" key="2">
    <source>
        <dbReference type="Pfam" id="PF03478"/>
    </source>
</evidence>
<dbReference type="Proteomes" id="UP001497457">
    <property type="component" value="Chromosome 7b"/>
</dbReference>
<proteinExistence type="predicted"/>
<feature type="domain" description="KIB1-4 beta-propeller" evidence="2">
    <location>
        <begin position="122"/>
        <end position="377"/>
    </location>
</feature>
<dbReference type="PANTHER" id="PTHR33165:SF63">
    <property type="entry name" value="OS03G0792300 PROTEIN"/>
    <property type="match status" value="1"/>
</dbReference>
<keyword evidence="4" id="KW-1185">Reference proteome</keyword>